<dbReference type="SUPFAM" id="SSF51621">
    <property type="entry name" value="Phosphoenolpyruvate/pyruvate domain"/>
    <property type="match status" value="1"/>
</dbReference>
<feature type="domain" description="Pyruvate kinase barrel" evidence="14">
    <location>
        <begin position="80"/>
        <end position="230"/>
    </location>
</feature>
<dbReference type="InterPro" id="IPR040442">
    <property type="entry name" value="Pyrv_kinase-like_dom_sf"/>
</dbReference>
<evidence type="ECO:0000256" key="13">
    <source>
        <dbReference type="RuleBase" id="RU000504"/>
    </source>
</evidence>
<dbReference type="Gene3D" id="3.40.1380.20">
    <property type="entry name" value="Pyruvate kinase, C-terminal domain"/>
    <property type="match status" value="1"/>
</dbReference>
<evidence type="ECO:0000313" key="17">
    <source>
        <dbReference type="Proteomes" id="UP000070355"/>
    </source>
</evidence>
<evidence type="ECO:0000259" key="15">
    <source>
        <dbReference type="Pfam" id="PF02887"/>
    </source>
</evidence>
<dbReference type="SUPFAM" id="SSF52935">
    <property type="entry name" value="PK C-terminal domain-like"/>
    <property type="match status" value="1"/>
</dbReference>
<evidence type="ECO:0000256" key="2">
    <source>
        <dbReference type="ARBA" id="ARBA00008663"/>
    </source>
</evidence>
<dbReference type="InterPro" id="IPR015813">
    <property type="entry name" value="Pyrv/PenolPyrv_kinase-like_dom"/>
</dbReference>
<comment type="similarity">
    <text evidence="2 13">Belongs to the pyruvate kinase family.</text>
</comment>
<evidence type="ECO:0000256" key="5">
    <source>
        <dbReference type="ARBA" id="ARBA00022723"/>
    </source>
</evidence>
<comment type="catalytic activity">
    <reaction evidence="13">
        <text>pyruvate + ATP = phosphoenolpyruvate + ADP + H(+)</text>
        <dbReference type="Rhea" id="RHEA:18157"/>
        <dbReference type="ChEBI" id="CHEBI:15361"/>
        <dbReference type="ChEBI" id="CHEBI:15378"/>
        <dbReference type="ChEBI" id="CHEBI:30616"/>
        <dbReference type="ChEBI" id="CHEBI:58702"/>
        <dbReference type="ChEBI" id="CHEBI:456216"/>
        <dbReference type="EC" id="2.7.1.40"/>
    </reaction>
</comment>
<evidence type="ECO:0000256" key="1">
    <source>
        <dbReference type="ARBA" id="ARBA00004997"/>
    </source>
</evidence>
<dbReference type="Pfam" id="PF00224">
    <property type="entry name" value="PK"/>
    <property type="match status" value="1"/>
</dbReference>
<feature type="domain" description="Pyruvate kinase C-terminal" evidence="15">
    <location>
        <begin position="263"/>
        <end position="369"/>
    </location>
</feature>
<organism evidence="16 17">
    <name type="scientific">Gemella haemolysans</name>
    <dbReference type="NCBI Taxonomy" id="1379"/>
    <lineage>
        <taxon>Bacteria</taxon>
        <taxon>Bacillati</taxon>
        <taxon>Bacillota</taxon>
        <taxon>Bacilli</taxon>
        <taxon>Bacillales</taxon>
        <taxon>Gemellaceae</taxon>
        <taxon>Gemella</taxon>
    </lineage>
</organism>
<keyword evidence="4 13" id="KW-0808">Transferase</keyword>
<proteinExistence type="inferred from homology"/>
<dbReference type="GO" id="GO:0005524">
    <property type="term" value="F:ATP binding"/>
    <property type="evidence" value="ECO:0007669"/>
    <property type="project" value="UniProtKB-KW"/>
</dbReference>
<evidence type="ECO:0000256" key="4">
    <source>
        <dbReference type="ARBA" id="ARBA00022679"/>
    </source>
</evidence>
<keyword evidence="12 16" id="KW-0670">Pyruvate</keyword>
<evidence type="ECO:0000256" key="6">
    <source>
        <dbReference type="ARBA" id="ARBA00022741"/>
    </source>
</evidence>
<dbReference type="PATRIC" id="fig|1379.3.peg.1490"/>
<dbReference type="GO" id="GO:0000287">
    <property type="term" value="F:magnesium ion binding"/>
    <property type="evidence" value="ECO:0007669"/>
    <property type="project" value="InterPro"/>
</dbReference>
<reference evidence="17" key="1">
    <citation type="submission" date="2016-01" db="EMBL/GenBank/DDBJ databases">
        <authorList>
            <person name="Mitreva M."/>
            <person name="Pepin K.H."/>
            <person name="Mihindukulasuriya K.A."/>
            <person name="Fulton R."/>
            <person name="Fronick C."/>
            <person name="O'Laughlin M."/>
            <person name="Miner T."/>
            <person name="Herter B."/>
            <person name="Rosa B.A."/>
            <person name="Cordes M."/>
            <person name="Tomlinson C."/>
            <person name="Wollam A."/>
            <person name="Palsikar V.B."/>
            <person name="Mardis E.R."/>
            <person name="Wilson R.K."/>
        </authorList>
    </citation>
    <scope>NUCLEOTIDE SEQUENCE [LARGE SCALE GENOMIC DNA]</scope>
    <source>
        <strain evidence="17">DNF01167</strain>
    </source>
</reference>
<evidence type="ECO:0000256" key="3">
    <source>
        <dbReference type="ARBA" id="ARBA00012142"/>
    </source>
</evidence>
<evidence type="ECO:0000313" key="16">
    <source>
        <dbReference type="EMBL" id="KXB58080.1"/>
    </source>
</evidence>
<name>A0A133ZRN6_9BACL</name>
<evidence type="ECO:0000256" key="11">
    <source>
        <dbReference type="ARBA" id="ARBA00023152"/>
    </source>
</evidence>
<dbReference type="Pfam" id="PF02887">
    <property type="entry name" value="PK_C"/>
    <property type="match status" value="1"/>
</dbReference>
<dbReference type="STRING" id="1379.HMPREF3186_01504"/>
<keyword evidence="11 13" id="KW-0324">Glycolysis</keyword>
<keyword evidence="9 13" id="KW-0460">Magnesium</keyword>
<evidence type="ECO:0000256" key="10">
    <source>
        <dbReference type="ARBA" id="ARBA00022958"/>
    </source>
</evidence>
<dbReference type="InterPro" id="IPR015795">
    <property type="entry name" value="Pyrv_Knase_C"/>
</dbReference>
<keyword evidence="5" id="KW-0479">Metal-binding</keyword>
<dbReference type="InterPro" id="IPR036918">
    <property type="entry name" value="Pyrv_Knase_C_sf"/>
</dbReference>
<sequence>MIRNSKIIATIGDATDKILRKIVEGAADAVLIDSYYGNNEQNVERIEKVKALREESGRDLAIIYDVDHIYAKNKYKLIRIDEENVDFACANDVDFVACPFVGNLEEITKVKELVKSHGKNIGIIVKIDCKDGYDNLDDILEIADAIMINRDELGVDISYEDLPGIQKEIVRRANEAAKVVILTTQMLYSMVYNPRPTRAEVSDVANAIFDGVDAIMLTEETAIGDYPCEALETVDRIIRTVEKNNAVDAERFEVEGYKMSISHAVSMTTKHLLEAVDVKSIVTYTKSGTTARFIARYRPNVPVLAVLPDRESARKLVITRGIVPYIEPKMLSMEEMLSNASEYSKEVGLAEVGDSILITAGQPDTGKGTVPPTDFVYISKVD</sequence>
<keyword evidence="7 13" id="KW-0418">Kinase</keyword>
<dbReference type="EMBL" id="LSDC01000105">
    <property type="protein sequence ID" value="KXB58080.1"/>
    <property type="molecule type" value="Genomic_DNA"/>
</dbReference>
<dbReference type="OrthoDB" id="2987312at2"/>
<dbReference type="AlphaFoldDB" id="A0A133ZRN6"/>
<keyword evidence="8" id="KW-0067">ATP-binding</keyword>
<evidence type="ECO:0000256" key="8">
    <source>
        <dbReference type="ARBA" id="ARBA00022840"/>
    </source>
</evidence>
<keyword evidence="6" id="KW-0547">Nucleotide-binding</keyword>
<comment type="caution">
    <text evidence="16">The sequence shown here is derived from an EMBL/GenBank/DDBJ whole genome shotgun (WGS) entry which is preliminary data.</text>
</comment>
<evidence type="ECO:0000259" key="14">
    <source>
        <dbReference type="Pfam" id="PF00224"/>
    </source>
</evidence>
<dbReference type="GO" id="GO:0004743">
    <property type="term" value="F:pyruvate kinase activity"/>
    <property type="evidence" value="ECO:0007669"/>
    <property type="project" value="UniProtKB-EC"/>
</dbReference>
<dbReference type="PANTHER" id="PTHR11817">
    <property type="entry name" value="PYRUVATE KINASE"/>
    <property type="match status" value="1"/>
</dbReference>
<dbReference type="Proteomes" id="UP000070355">
    <property type="component" value="Unassembled WGS sequence"/>
</dbReference>
<dbReference type="Gene3D" id="3.20.20.60">
    <property type="entry name" value="Phosphoenolpyruvate-binding domains"/>
    <property type="match status" value="1"/>
</dbReference>
<dbReference type="UniPathway" id="UPA00109">
    <property type="reaction ID" value="UER00188"/>
</dbReference>
<dbReference type="RefSeq" id="WP_060914580.1">
    <property type="nucleotide sequence ID" value="NZ_KQ959985.1"/>
</dbReference>
<gene>
    <name evidence="16" type="ORF">HMPREF3186_01504</name>
</gene>
<dbReference type="InterPro" id="IPR001697">
    <property type="entry name" value="Pyr_Knase"/>
</dbReference>
<dbReference type="GO" id="GO:0016301">
    <property type="term" value="F:kinase activity"/>
    <property type="evidence" value="ECO:0007669"/>
    <property type="project" value="UniProtKB-KW"/>
</dbReference>
<comment type="pathway">
    <text evidence="1 13">Carbohydrate degradation; glycolysis; pyruvate from D-glyceraldehyde 3-phosphate: step 5/5.</text>
</comment>
<dbReference type="PRINTS" id="PR01050">
    <property type="entry name" value="PYRUVTKNASE"/>
</dbReference>
<evidence type="ECO:0000256" key="7">
    <source>
        <dbReference type="ARBA" id="ARBA00022777"/>
    </source>
</evidence>
<protein>
    <recommendedName>
        <fullName evidence="3 13">Pyruvate kinase</fullName>
        <ecNumber evidence="3 13">2.7.1.40</ecNumber>
    </recommendedName>
</protein>
<dbReference type="InterPro" id="IPR015793">
    <property type="entry name" value="Pyrv_Knase_brl"/>
</dbReference>
<dbReference type="GO" id="GO:0030955">
    <property type="term" value="F:potassium ion binding"/>
    <property type="evidence" value="ECO:0007669"/>
    <property type="project" value="InterPro"/>
</dbReference>
<evidence type="ECO:0000256" key="12">
    <source>
        <dbReference type="ARBA" id="ARBA00023317"/>
    </source>
</evidence>
<dbReference type="EC" id="2.7.1.40" evidence="3 13"/>
<keyword evidence="10" id="KW-0630">Potassium</keyword>
<evidence type="ECO:0000256" key="9">
    <source>
        <dbReference type="ARBA" id="ARBA00022842"/>
    </source>
</evidence>
<accession>A0A133ZRN6</accession>